<name>A0A0G4Q9L0_9GAMM</name>
<evidence type="ECO:0000256" key="4">
    <source>
        <dbReference type="ARBA" id="ARBA00023004"/>
    </source>
</evidence>
<reference evidence="7" key="1">
    <citation type="submission" date="2015-06" db="EMBL/GenBank/DDBJ databases">
        <authorList>
            <person name="Urmite Genomes Urmite Genomes"/>
        </authorList>
    </citation>
    <scope>NUCLEOTIDE SEQUENCE [LARGE SCALE GENOMIC DNA]</scope>
    <source>
        <strain evidence="7">CSUR P1867</strain>
    </source>
</reference>
<dbReference type="CDD" id="cd10554">
    <property type="entry name" value="HycB_like"/>
    <property type="match status" value="1"/>
</dbReference>
<reference evidence="9" key="2">
    <citation type="submission" date="2015-06" db="EMBL/GenBank/DDBJ databases">
        <authorList>
            <person name="Urmite Genomes"/>
        </authorList>
    </citation>
    <scope>NUCLEOTIDE SEQUENCE [LARGE SCALE GENOMIC DNA]</scope>
    <source>
        <strain evidence="9">CSUR P1867</strain>
    </source>
</reference>
<dbReference type="EMBL" id="CVRY01000003">
    <property type="protein sequence ID" value="CRL62279.1"/>
    <property type="molecule type" value="Genomic_DNA"/>
</dbReference>
<evidence type="ECO:0000313" key="10">
    <source>
        <dbReference type="Proteomes" id="UP000619976"/>
    </source>
</evidence>
<dbReference type="Pfam" id="PF00037">
    <property type="entry name" value="Fer4"/>
    <property type="match status" value="1"/>
</dbReference>
<organism evidence="7 9">
    <name type="scientific">Proteus penneri</name>
    <dbReference type="NCBI Taxonomy" id="102862"/>
    <lineage>
        <taxon>Bacteria</taxon>
        <taxon>Pseudomonadati</taxon>
        <taxon>Pseudomonadota</taxon>
        <taxon>Gammaproteobacteria</taxon>
        <taxon>Enterobacterales</taxon>
        <taxon>Morganellaceae</taxon>
        <taxon>Proteus</taxon>
    </lineage>
</organism>
<evidence type="ECO:0000313" key="8">
    <source>
        <dbReference type="EMBL" id="MBJ2117853.1"/>
    </source>
</evidence>
<dbReference type="EMBL" id="JAEKCB010000003">
    <property type="protein sequence ID" value="MBJ2117853.1"/>
    <property type="molecule type" value="Genomic_DNA"/>
</dbReference>
<dbReference type="GO" id="GO:0046872">
    <property type="term" value="F:metal ion binding"/>
    <property type="evidence" value="ECO:0007669"/>
    <property type="project" value="UniProtKB-KW"/>
</dbReference>
<dbReference type="AlphaFoldDB" id="A0A0G4Q9L0"/>
<dbReference type="Proteomes" id="UP000619976">
    <property type="component" value="Unassembled WGS sequence"/>
</dbReference>
<dbReference type="GO" id="GO:0051539">
    <property type="term" value="F:4 iron, 4 sulfur cluster binding"/>
    <property type="evidence" value="ECO:0007669"/>
    <property type="project" value="UniProtKB-KW"/>
</dbReference>
<keyword evidence="5" id="KW-0411">Iron-sulfur</keyword>
<dbReference type="InterPro" id="IPR050294">
    <property type="entry name" value="RnfB_subfamily"/>
</dbReference>
<evidence type="ECO:0000256" key="3">
    <source>
        <dbReference type="ARBA" id="ARBA00022737"/>
    </source>
</evidence>
<keyword evidence="2" id="KW-0479">Metal-binding</keyword>
<dbReference type="Proteomes" id="UP000183920">
    <property type="component" value="Unassembled WGS sequence"/>
</dbReference>
<feature type="domain" description="4Fe-4S ferredoxin-type" evidence="6">
    <location>
        <begin position="84"/>
        <end position="113"/>
    </location>
</feature>
<accession>A0A379EHU0</accession>
<dbReference type="NCBIfam" id="NF007658">
    <property type="entry name" value="PRK10330.1"/>
    <property type="match status" value="1"/>
</dbReference>
<dbReference type="PANTHER" id="PTHR42859:SF17">
    <property type="entry name" value="ELECTRON TRANSPORT PROTEIN HYDN-RELATED"/>
    <property type="match status" value="1"/>
</dbReference>
<keyword evidence="1" id="KW-0004">4Fe-4S</keyword>
<evidence type="ECO:0000313" key="7">
    <source>
        <dbReference type="EMBL" id="CRL62279.1"/>
    </source>
</evidence>
<keyword evidence="4" id="KW-0408">Iron</keyword>
<dbReference type="InterPro" id="IPR017900">
    <property type="entry name" value="4Fe4S_Fe_S_CS"/>
</dbReference>
<keyword evidence="10" id="KW-1185">Reference proteome</keyword>
<protein>
    <submittedName>
        <fullName evidence="7">Electron transport protein HydN</fullName>
    </submittedName>
</protein>
<evidence type="ECO:0000256" key="1">
    <source>
        <dbReference type="ARBA" id="ARBA00022485"/>
    </source>
</evidence>
<dbReference type="InterPro" id="IPR017896">
    <property type="entry name" value="4Fe4S_Fe-S-bd"/>
</dbReference>
<dbReference type="PANTHER" id="PTHR42859">
    <property type="entry name" value="OXIDOREDUCTASE"/>
    <property type="match status" value="1"/>
</dbReference>
<evidence type="ECO:0000313" key="9">
    <source>
        <dbReference type="Proteomes" id="UP000183920"/>
    </source>
</evidence>
<dbReference type="PROSITE" id="PS00198">
    <property type="entry name" value="4FE4S_FER_1"/>
    <property type="match status" value="1"/>
</dbReference>
<feature type="domain" description="4Fe-4S ferredoxin-type" evidence="6">
    <location>
        <begin position="2"/>
        <end position="32"/>
    </location>
</feature>
<evidence type="ECO:0000256" key="5">
    <source>
        <dbReference type="ARBA" id="ARBA00023014"/>
    </source>
</evidence>
<proteinExistence type="predicted"/>
<dbReference type="Pfam" id="PF12800">
    <property type="entry name" value="Fer4_4"/>
    <property type="match status" value="1"/>
</dbReference>
<dbReference type="Gene3D" id="3.30.70.20">
    <property type="match status" value="2"/>
</dbReference>
<gene>
    <name evidence="7" type="primary">hydN</name>
    <name evidence="7" type="ORF">BN1804_01890</name>
    <name evidence="8" type="ORF">JFQ69_09295</name>
</gene>
<dbReference type="PROSITE" id="PS51379">
    <property type="entry name" value="4FE4S_FER_2"/>
    <property type="match status" value="2"/>
</dbReference>
<dbReference type="SUPFAM" id="SSF54862">
    <property type="entry name" value="4Fe-4S ferredoxins"/>
    <property type="match status" value="1"/>
</dbReference>
<dbReference type="RefSeq" id="WP_072063828.1">
    <property type="nucleotide sequence ID" value="NZ_CAXOKJ010000002.1"/>
</dbReference>
<evidence type="ECO:0000256" key="2">
    <source>
        <dbReference type="ARBA" id="ARBA00022723"/>
    </source>
</evidence>
<dbReference type="GeneID" id="76521613"/>
<evidence type="ECO:0000259" key="6">
    <source>
        <dbReference type="PROSITE" id="PS51379"/>
    </source>
</evidence>
<reference evidence="8 10" key="3">
    <citation type="submission" date="2020-12" db="EMBL/GenBank/DDBJ databases">
        <title>Enhanced detection system for hospital associated transmission using whole genome sequencing surveillance.</title>
        <authorList>
            <person name="Harrison L.H."/>
            <person name="Van Tyne D."/>
            <person name="Marsh J.W."/>
            <person name="Griffith M.P."/>
            <person name="Snyder D.J."/>
            <person name="Cooper V.S."/>
            <person name="Mustapha M."/>
        </authorList>
    </citation>
    <scope>NUCLEOTIDE SEQUENCE [LARGE SCALE GENOMIC DNA]</scope>
    <source>
        <strain evidence="8 10">PR00195</strain>
    </source>
</reference>
<sequence>MNRFIIADPKKCIGCHTCEVACVVSHQQADQDNLAIDQISEQNFQPRIHVIKGFSISTAVVCHQCEDAPCANVCPNGAIIHNKDYYYVDQEKCIGCKTCVLACPYGTMEVVSRPVMRKSTALNTIEAFKAEANKCDLCHHREAGPACIEVCPTHALVCIDRDALEEMVKERRRKAAFETGAELLF</sequence>
<keyword evidence="3" id="KW-0677">Repeat</keyword>
<accession>A0A0G4Q9L0</accession>